<gene>
    <name evidence="1" type="ORF">PR048_008132</name>
</gene>
<sequence>MGVGLVAQALQECIINVRQHILDQPGVFQRVQDSLQYREFKRESLLYTMEMYGKLVRQLREVTWLSTRTDDEMSDGHTCYHPILFSYIHSQLGYRPVASSLNSSSPNQQLIHSLPEFTNPSHRYQFLPQHIPLPHRPHKHGLPTLLRSPPHPLKLLTVVSSSPKHPLTSLHCSPPNPPSSFTTLYILTNRSTFLLSFNELHPISFIISDDL</sequence>
<evidence type="ECO:0000313" key="2">
    <source>
        <dbReference type="Proteomes" id="UP001159363"/>
    </source>
</evidence>
<proteinExistence type="predicted"/>
<accession>A0ABQ9HX42</accession>
<evidence type="ECO:0000313" key="1">
    <source>
        <dbReference type="EMBL" id="KAJ8888640.1"/>
    </source>
</evidence>
<name>A0ABQ9HX42_9NEOP</name>
<organism evidence="1 2">
    <name type="scientific">Dryococelus australis</name>
    <dbReference type="NCBI Taxonomy" id="614101"/>
    <lineage>
        <taxon>Eukaryota</taxon>
        <taxon>Metazoa</taxon>
        <taxon>Ecdysozoa</taxon>
        <taxon>Arthropoda</taxon>
        <taxon>Hexapoda</taxon>
        <taxon>Insecta</taxon>
        <taxon>Pterygota</taxon>
        <taxon>Neoptera</taxon>
        <taxon>Polyneoptera</taxon>
        <taxon>Phasmatodea</taxon>
        <taxon>Verophasmatodea</taxon>
        <taxon>Anareolatae</taxon>
        <taxon>Phasmatidae</taxon>
        <taxon>Eurycanthinae</taxon>
        <taxon>Dryococelus</taxon>
    </lineage>
</organism>
<dbReference type="Proteomes" id="UP001159363">
    <property type="component" value="Chromosome 3"/>
</dbReference>
<comment type="caution">
    <text evidence="1">The sequence shown here is derived from an EMBL/GenBank/DDBJ whole genome shotgun (WGS) entry which is preliminary data.</text>
</comment>
<keyword evidence="2" id="KW-1185">Reference proteome</keyword>
<dbReference type="EMBL" id="JARBHB010000003">
    <property type="protein sequence ID" value="KAJ8888640.1"/>
    <property type="molecule type" value="Genomic_DNA"/>
</dbReference>
<protein>
    <submittedName>
        <fullName evidence="1">Uncharacterized protein</fullName>
    </submittedName>
</protein>
<reference evidence="1 2" key="1">
    <citation type="submission" date="2023-02" db="EMBL/GenBank/DDBJ databases">
        <title>LHISI_Scaffold_Assembly.</title>
        <authorList>
            <person name="Stuart O.P."/>
            <person name="Cleave R."/>
            <person name="Magrath M.J.L."/>
            <person name="Mikheyev A.S."/>
        </authorList>
    </citation>
    <scope>NUCLEOTIDE SEQUENCE [LARGE SCALE GENOMIC DNA]</scope>
    <source>
        <strain evidence="1">Daus_M_001</strain>
        <tissue evidence="1">Leg muscle</tissue>
    </source>
</reference>